<dbReference type="Gene3D" id="1.10.10.2840">
    <property type="entry name" value="PucR C-terminal helix-turn-helix domain"/>
    <property type="match status" value="1"/>
</dbReference>
<dbReference type="InterPro" id="IPR051448">
    <property type="entry name" value="CdaR-like_regulators"/>
</dbReference>
<keyword evidence="4" id="KW-1185">Reference proteome</keyword>
<evidence type="ECO:0000313" key="3">
    <source>
        <dbReference type="EMBL" id="BCK56756.1"/>
    </source>
</evidence>
<dbReference type="KEGG" id="nwl:NWFMUON74_45280"/>
<evidence type="ECO:0000313" key="4">
    <source>
        <dbReference type="Proteomes" id="UP000516173"/>
    </source>
</evidence>
<dbReference type="InterPro" id="IPR025736">
    <property type="entry name" value="PucR_C-HTH_dom"/>
</dbReference>
<dbReference type="Pfam" id="PF14361">
    <property type="entry name" value="RsbRD_N"/>
    <property type="match status" value="1"/>
</dbReference>
<dbReference type="AlphaFoldDB" id="A0A7G1KQC2"/>
<feature type="domain" description="RsbT co-antagonist protein RsbRD N-terminal" evidence="2">
    <location>
        <begin position="36"/>
        <end position="160"/>
    </location>
</feature>
<evidence type="ECO:0000259" key="2">
    <source>
        <dbReference type="Pfam" id="PF14361"/>
    </source>
</evidence>
<dbReference type="InterPro" id="IPR042070">
    <property type="entry name" value="PucR_C-HTH_sf"/>
</dbReference>
<gene>
    <name evidence="3" type="ORF">NWFMUON74_45280</name>
</gene>
<dbReference type="PANTHER" id="PTHR33744">
    <property type="entry name" value="CARBOHYDRATE DIACID REGULATOR"/>
    <property type="match status" value="1"/>
</dbReference>
<name>A0A7G1KQC2_9NOCA</name>
<dbReference type="InterPro" id="IPR025751">
    <property type="entry name" value="RsbRD_N_dom"/>
</dbReference>
<feature type="domain" description="PucR C-terminal helix-turn-helix" evidence="1">
    <location>
        <begin position="345"/>
        <end position="401"/>
    </location>
</feature>
<dbReference type="Pfam" id="PF13556">
    <property type="entry name" value="HTH_30"/>
    <property type="match status" value="1"/>
</dbReference>
<dbReference type="GeneID" id="80348984"/>
<dbReference type="RefSeq" id="WP_187683771.1">
    <property type="nucleotide sequence ID" value="NZ_AP023396.1"/>
</dbReference>
<evidence type="ECO:0000259" key="1">
    <source>
        <dbReference type="Pfam" id="PF13556"/>
    </source>
</evidence>
<dbReference type="Proteomes" id="UP000516173">
    <property type="component" value="Chromosome"/>
</dbReference>
<sequence length="415" mass="44243">MTVTDGIANPGISAEGHGLPNYPALSRKIVDGLDLSAVADRARSDPGVRGDLLTVVRCSMEATVAAAAADARVPERAAARLEAIAARWADRELPVETIQHAVHAAVEAVTESVVGDRARLEMAARLHGAGVVLIEALRTLSTAVARGYVNEVRAMTGERRVASQTLVSALLTGRLDSIMLRRNEVELAETYLVVAVALGAHPDEHDPRLDGGVVARRKLRRVQAELAREPGPRVLALLSVDGGTALVPAAADAAAADERLAALVDRLAQAADAPVTAAFVAAPNDRIPRAADRAHQLLDLALRLDRGPGLYRFRDLACEYQLVQPGPANRHLRSLLDPLQDEPELVDTVDAFFAAQCKRESAARRLGISVSAVRRRLDRIAALTGLDPDAPTDLWYLRASFVARMVEPGQVGSAL</sequence>
<organism evidence="3 4">
    <name type="scientific">Nocardia wallacei</name>
    <dbReference type="NCBI Taxonomy" id="480035"/>
    <lineage>
        <taxon>Bacteria</taxon>
        <taxon>Bacillati</taxon>
        <taxon>Actinomycetota</taxon>
        <taxon>Actinomycetes</taxon>
        <taxon>Mycobacteriales</taxon>
        <taxon>Nocardiaceae</taxon>
        <taxon>Nocardia</taxon>
    </lineage>
</organism>
<proteinExistence type="predicted"/>
<reference evidence="3 4" key="1">
    <citation type="submission" date="2020-08" db="EMBL/GenBank/DDBJ databases">
        <title>Genome Sequencing of Nocardia wallacei strain FMUON74 and assembly.</title>
        <authorList>
            <person name="Toyokawa M."/>
            <person name="Uesaka K."/>
        </authorList>
    </citation>
    <scope>NUCLEOTIDE SEQUENCE [LARGE SCALE GENOMIC DNA]</scope>
    <source>
        <strain evidence="3 4">FMUON74</strain>
    </source>
</reference>
<accession>A0A7G1KQC2</accession>
<protein>
    <submittedName>
        <fullName evidence="3">Putative transcriptional regulator</fullName>
    </submittedName>
</protein>
<dbReference type="EMBL" id="AP023396">
    <property type="protein sequence ID" value="BCK56756.1"/>
    <property type="molecule type" value="Genomic_DNA"/>
</dbReference>
<dbReference type="PANTHER" id="PTHR33744:SF1">
    <property type="entry name" value="DNA-BINDING TRANSCRIPTIONAL ACTIVATOR ADER"/>
    <property type="match status" value="1"/>
</dbReference>